<dbReference type="InterPro" id="IPR012677">
    <property type="entry name" value="Nucleotide-bd_a/b_plait_sf"/>
</dbReference>
<dbReference type="GO" id="GO:0005634">
    <property type="term" value="C:nucleus"/>
    <property type="evidence" value="ECO:0007669"/>
    <property type="project" value="TreeGrafter"/>
</dbReference>
<keyword evidence="4" id="KW-0863">Zinc-finger</keyword>
<keyword evidence="4" id="KW-0479">Metal-binding</keyword>
<dbReference type="PANTHER" id="PTHR14398">
    <property type="entry name" value="RNA RECOGNITION RRM/RNP DOMAIN"/>
    <property type="match status" value="1"/>
</dbReference>
<dbReference type="SUPFAM" id="SSF54928">
    <property type="entry name" value="RNA-binding domain, RBD"/>
    <property type="match status" value="1"/>
</dbReference>
<comment type="function">
    <text evidence="2">May be involved in the turnover of nuclear polyadenylated (pA+) RNA.</text>
</comment>
<feature type="domain" description="RRM" evidence="6">
    <location>
        <begin position="303"/>
        <end position="375"/>
    </location>
</feature>
<protein>
    <submittedName>
        <fullName evidence="8">Uncharacterized protein</fullName>
    </submittedName>
</protein>
<keyword evidence="9" id="KW-1185">Reference proteome</keyword>
<feature type="compositionally biased region" description="Basic residues" evidence="5">
    <location>
        <begin position="517"/>
        <end position="529"/>
    </location>
</feature>
<dbReference type="InterPro" id="IPR045137">
    <property type="entry name" value="RBM26/27"/>
</dbReference>
<dbReference type="SMART" id="SM00360">
    <property type="entry name" value="RRM"/>
    <property type="match status" value="2"/>
</dbReference>
<name>A0AA39GJJ8_SARSR</name>
<dbReference type="InterPro" id="IPR002483">
    <property type="entry name" value="PWI_dom"/>
</dbReference>
<evidence type="ECO:0000259" key="7">
    <source>
        <dbReference type="PROSITE" id="PS50103"/>
    </source>
</evidence>
<feature type="region of interest" description="Disordered" evidence="5">
    <location>
        <begin position="417"/>
        <end position="437"/>
    </location>
</feature>
<dbReference type="GO" id="GO:0003723">
    <property type="term" value="F:RNA binding"/>
    <property type="evidence" value="ECO:0007669"/>
    <property type="project" value="UniProtKB-UniRule"/>
</dbReference>
<evidence type="ECO:0000259" key="6">
    <source>
        <dbReference type="PROSITE" id="PS50102"/>
    </source>
</evidence>
<dbReference type="PANTHER" id="PTHR14398:SF0">
    <property type="entry name" value="ZINC FINGER PROTEIN SWM"/>
    <property type="match status" value="1"/>
</dbReference>
<feature type="region of interest" description="Disordered" evidence="5">
    <location>
        <begin position="258"/>
        <end position="292"/>
    </location>
</feature>
<dbReference type="Gene3D" id="1.20.1390.10">
    <property type="entry name" value="PWI domain"/>
    <property type="match status" value="1"/>
</dbReference>
<sequence>MLFAEEDAPALKTWIVKRIENTSDADADVLAEYVIALLRHDDDLEAVRKLCEQEIPDFLTEEPKAFLDDVFEAIDHKSYLPGAQPPPRKPASTAQGASKAAPTHVAGAAASGPRKRPYDDVEDTKMGGSTLTSSDGGRGMKQPRRSNQQAARWGGGQNSFAPDMGQFPPLPQFDPNNPMEAMLQMQAMGLLPPFQPPPMRGGLNPGRRRGRCRDFDRKGYCSRGINCQYEHGNEIPFMPPSVDTLDYDNDSNYLNYMPPNLGFQQDVNQPQKGKERRKGRGNRKGSGRAAISAEGPVTDKTKTTIVVESIPEDHFSEESVRGFFSKFGEIQEVSMQPYKHLAIVKYDSWAAADAAYKSPNPIFDNRFVKVFWYKDPGESLPPSVPLNGSYPRAAGAAGGDAAPEPEIDMEELARRQEDAQKKFREREAKRAELEEQRQAVEKQQQELLVKHREATEALQAKLSAKNGTASDGTEQLRAQLAALESEAKILGLDPNAADDAFSVSEYGAGFPPPRGGFRGRGRGRARGGRGRASFRGVGDRHAAYAQFSLDNRPRKIAIKGADFSVPEQDEKLRQFLLNMGEFETVETDPAVTHVSFRDRKTAERAFHSLNGKELGGVDGTLELSWVNTPLPPVTTSAPSAPVSNPLPAGESGGADDDDMEDGEIQGSEDGERQDDRHDERGEDMDYDAW</sequence>
<accession>A0AA39GJJ8</accession>
<evidence type="ECO:0000313" key="9">
    <source>
        <dbReference type="Proteomes" id="UP001175261"/>
    </source>
</evidence>
<dbReference type="EMBL" id="JAPDFR010000003">
    <property type="protein sequence ID" value="KAK0388553.1"/>
    <property type="molecule type" value="Genomic_DNA"/>
</dbReference>
<dbReference type="PROSITE" id="PS50103">
    <property type="entry name" value="ZF_C3H1"/>
    <property type="match status" value="1"/>
</dbReference>
<feature type="compositionally biased region" description="Basic and acidic residues" evidence="5">
    <location>
        <begin position="116"/>
        <end position="125"/>
    </location>
</feature>
<feature type="compositionally biased region" description="Polar residues" evidence="5">
    <location>
        <begin position="262"/>
        <end position="271"/>
    </location>
</feature>
<feature type="region of interest" description="Disordered" evidence="5">
    <location>
        <begin position="78"/>
        <end position="177"/>
    </location>
</feature>
<gene>
    <name evidence="8" type="ORF">NLU13_4796</name>
</gene>
<keyword evidence="4" id="KW-0862">Zinc</keyword>
<dbReference type="Gene3D" id="3.30.70.330">
    <property type="match status" value="2"/>
</dbReference>
<evidence type="ECO:0000256" key="4">
    <source>
        <dbReference type="PROSITE-ProRule" id="PRU00723"/>
    </source>
</evidence>
<feature type="compositionally biased region" description="Polar residues" evidence="5">
    <location>
        <begin position="633"/>
        <end position="642"/>
    </location>
</feature>
<feature type="compositionally biased region" description="Basic and acidic residues" evidence="5">
    <location>
        <begin position="669"/>
        <end position="680"/>
    </location>
</feature>
<reference evidence="8" key="1">
    <citation type="submission" date="2022-10" db="EMBL/GenBank/DDBJ databases">
        <title>Determination and structural analysis of whole genome sequence of Sarocladium strictum F4-1.</title>
        <authorList>
            <person name="Hu L."/>
            <person name="Jiang Y."/>
        </authorList>
    </citation>
    <scope>NUCLEOTIDE SEQUENCE</scope>
    <source>
        <strain evidence="8">F4-1</strain>
    </source>
</reference>
<feature type="compositionally biased region" description="Acidic residues" evidence="5">
    <location>
        <begin position="653"/>
        <end position="668"/>
    </location>
</feature>
<dbReference type="Pfam" id="PF01480">
    <property type="entry name" value="PWI"/>
    <property type="match status" value="1"/>
</dbReference>
<feature type="zinc finger region" description="C3H1-type" evidence="4">
    <location>
        <begin position="206"/>
        <end position="234"/>
    </location>
</feature>
<keyword evidence="1 3" id="KW-0694">RNA-binding</keyword>
<dbReference type="GO" id="GO:0008270">
    <property type="term" value="F:zinc ion binding"/>
    <property type="evidence" value="ECO:0007669"/>
    <property type="project" value="UniProtKB-KW"/>
</dbReference>
<evidence type="ECO:0000313" key="8">
    <source>
        <dbReference type="EMBL" id="KAK0388553.1"/>
    </source>
</evidence>
<dbReference type="InterPro" id="IPR000571">
    <property type="entry name" value="Znf_CCCH"/>
</dbReference>
<comment type="caution">
    <text evidence="8">The sequence shown here is derived from an EMBL/GenBank/DDBJ whole genome shotgun (WGS) entry which is preliminary data.</text>
</comment>
<dbReference type="AlphaFoldDB" id="A0AA39GJJ8"/>
<organism evidence="8 9">
    <name type="scientific">Sarocladium strictum</name>
    <name type="common">Black bundle disease fungus</name>
    <name type="synonym">Acremonium strictum</name>
    <dbReference type="NCBI Taxonomy" id="5046"/>
    <lineage>
        <taxon>Eukaryota</taxon>
        <taxon>Fungi</taxon>
        <taxon>Dikarya</taxon>
        <taxon>Ascomycota</taxon>
        <taxon>Pezizomycotina</taxon>
        <taxon>Sordariomycetes</taxon>
        <taxon>Hypocreomycetidae</taxon>
        <taxon>Hypocreales</taxon>
        <taxon>Sarocladiaceae</taxon>
        <taxon>Sarocladium</taxon>
    </lineage>
</organism>
<proteinExistence type="predicted"/>
<dbReference type="CDD" id="cd12257">
    <property type="entry name" value="RRM1_RBM26_like"/>
    <property type="match status" value="1"/>
</dbReference>
<dbReference type="PROSITE" id="PS50102">
    <property type="entry name" value="RRM"/>
    <property type="match status" value="1"/>
</dbReference>
<dbReference type="InterPro" id="IPR035979">
    <property type="entry name" value="RBD_domain_sf"/>
</dbReference>
<evidence type="ECO:0000256" key="3">
    <source>
        <dbReference type="PROSITE-ProRule" id="PRU00176"/>
    </source>
</evidence>
<dbReference type="FunFam" id="3.30.70.330:FF:000647">
    <property type="entry name" value="CCCH zinc finger and RRM domain protein"/>
    <property type="match status" value="1"/>
</dbReference>
<dbReference type="Proteomes" id="UP001175261">
    <property type="component" value="Unassembled WGS sequence"/>
</dbReference>
<feature type="compositionally biased region" description="Basic residues" evidence="5">
    <location>
        <begin position="274"/>
        <end position="286"/>
    </location>
</feature>
<evidence type="ECO:0000256" key="5">
    <source>
        <dbReference type="SAM" id="MobiDB-lite"/>
    </source>
</evidence>
<feature type="domain" description="C3H1-type" evidence="7">
    <location>
        <begin position="206"/>
        <end position="234"/>
    </location>
</feature>
<feature type="region of interest" description="Disordered" evidence="5">
    <location>
        <begin position="625"/>
        <end position="689"/>
    </location>
</feature>
<feature type="region of interest" description="Disordered" evidence="5">
    <location>
        <begin position="503"/>
        <end position="534"/>
    </location>
</feature>
<evidence type="ECO:0000256" key="2">
    <source>
        <dbReference type="ARBA" id="ARBA00043866"/>
    </source>
</evidence>
<evidence type="ECO:0000256" key="1">
    <source>
        <dbReference type="ARBA" id="ARBA00022884"/>
    </source>
</evidence>
<dbReference type="InterPro" id="IPR000504">
    <property type="entry name" value="RRM_dom"/>
</dbReference>